<dbReference type="AlphaFoldDB" id="M2SQG5"/>
<sequence>MARTRSKMRQGRALAVDSLFWHREASRERRVACIVVNGTKWANAIAPLPEQLPDVDGTHVQWAGPLVIELGTGVYCWHTQLHIECDVAAKPIQTTETQNAVPRQTQMGLPLAVESRLSAAASCRRQKPNEARSKVGRRSVFTSFPPSFGAQRPEMLLIFRPKHGADTTLPAPPKSSNRQFVLNPHRQLTLRIASPDSVD</sequence>
<keyword evidence="2" id="KW-1185">Reference proteome</keyword>
<protein>
    <submittedName>
        <fullName evidence="1">Uncharacterized protein</fullName>
    </submittedName>
</protein>
<reference evidence="1 2" key="1">
    <citation type="journal article" date="2012" name="PLoS Pathog.">
        <title>Diverse lifestyles and strategies of plant pathogenesis encoded in the genomes of eighteen Dothideomycetes fungi.</title>
        <authorList>
            <person name="Ohm R.A."/>
            <person name="Feau N."/>
            <person name="Henrissat B."/>
            <person name="Schoch C.L."/>
            <person name="Horwitz B.A."/>
            <person name="Barry K.W."/>
            <person name="Condon B.J."/>
            <person name="Copeland A.C."/>
            <person name="Dhillon B."/>
            <person name="Glaser F."/>
            <person name="Hesse C.N."/>
            <person name="Kosti I."/>
            <person name="LaButti K."/>
            <person name="Lindquist E.A."/>
            <person name="Lucas S."/>
            <person name="Salamov A.A."/>
            <person name="Bradshaw R.E."/>
            <person name="Ciuffetti L."/>
            <person name="Hamelin R.C."/>
            <person name="Kema G.H.J."/>
            <person name="Lawrence C."/>
            <person name="Scott J.A."/>
            <person name="Spatafora J.W."/>
            <person name="Turgeon B.G."/>
            <person name="de Wit P.J.G.M."/>
            <person name="Zhong S."/>
            <person name="Goodwin S.B."/>
            <person name="Grigoriev I.V."/>
        </authorList>
    </citation>
    <scope>NUCLEOTIDE SEQUENCE [LARGE SCALE GENOMIC DNA]</scope>
    <source>
        <strain evidence="2">C5 / ATCC 48332 / race O</strain>
    </source>
</reference>
<proteinExistence type="predicted"/>
<reference evidence="2" key="2">
    <citation type="journal article" date="2013" name="PLoS Genet.">
        <title>Comparative genome structure, secondary metabolite, and effector coding capacity across Cochliobolus pathogens.</title>
        <authorList>
            <person name="Condon B.J."/>
            <person name="Leng Y."/>
            <person name="Wu D."/>
            <person name="Bushley K.E."/>
            <person name="Ohm R.A."/>
            <person name="Otillar R."/>
            <person name="Martin J."/>
            <person name="Schackwitz W."/>
            <person name="Grimwood J."/>
            <person name="MohdZainudin N."/>
            <person name="Xue C."/>
            <person name="Wang R."/>
            <person name="Manning V.A."/>
            <person name="Dhillon B."/>
            <person name="Tu Z.J."/>
            <person name="Steffenson B.J."/>
            <person name="Salamov A."/>
            <person name="Sun H."/>
            <person name="Lowry S."/>
            <person name="LaButti K."/>
            <person name="Han J."/>
            <person name="Copeland A."/>
            <person name="Lindquist E."/>
            <person name="Barry K."/>
            <person name="Schmutz J."/>
            <person name="Baker S.E."/>
            <person name="Ciuffetti L.M."/>
            <person name="Grigoriev I.V."/>
            <person name="Zhong S."/>
            <person name="Turgeon B.G."/>
        </authorList>
    </citation>
    <scope>NUCLEOTIDE SEQUENCE [LARGE SCALE GENOMIC DNA]</scope>
    <source>
        <strain evidence="2">C5 / ATCC 48332 / race O</strain>
    </source>
</reference>
<gene>
    <name evidence="1" type="ORF">COCHEDRAFT_1033953</name>
</gene>
<dbReference type="EMBL" id="KB445582">
    <property type="protein sequence ID" value="EMD87550.1"/>
    <property type="molecule type" value="Genomic_DNA"/>
</dbReference>
<dbReference type="OrthoDB" id="10313956at2759"/>
<evidence type="ECO:0000313" key="2">
    <source>
        <dbReference type="Proteomes" id="UP000016936"/>
    </source>
</evidence>
<accession>M2SQG5</accession>
<dbReference type="HOGENOM" id="CLU_104691_0_0_1"/>
<dbReference type="Proteomes" id="UP000016936">
    <property type="component" value="Unassembled WGS sequence"/>
</dbReference>
<evidence type="ECO:0000313" key="1">
    <source>
        <dbReference type="EMBL" id="EMD87550.1"/>
    </source>
</evidence>
<name>M2SQG5_COCH5</name>
<organism evidence="1 2">
    <name type="scientific">Cochliobolus heterostrophus (strain C5 / ATCC 48332 / race O)</name>
    <name type="common">Southern corn leaf blight fungus</name>
    <name type="synonym">Bipolaris maydis</name>
    <dbReference type="NCBI Taxonomy" id="701091"/>
    <lineage>
        <taxon>Eukaryota</taxon>
        <taxon>Fungi</taxon>
        <taxon>Dikarya</taxon>
        <taxon>Ascomycota</taxon>
        <taxon>Pezizomycotina</taxon>
        <taxon>Dothideomycetes</taxon>
        <taxon>Pleosporomycetidae</taxon>
        <taxon>Pleosporales</taxon>
        <taxon>Pleosporineae</taxon>
        <taxon>Pleosporaceae</taxon>
        <taxon>Bipolaris</taxon>
    </lineage>
</organism>